<reference evidence="2 3" key="1">
    <citation type="submission" date="2019-01" db="EMBL/GenBank/DDBJ databases">
        <title>Sequencing of cultivated peanut Arachis hypogaea provides insights into genome evolution and oil improvement.</title>
        <authorList>
            <person name="Chen X."/>
        </authorList>
    </citation>
    <scope>NUCLEOTIDE SEQUENCE [LARGE SCALE GENOMIC DNA]</scope>
    <source>
        <strain evidence="3">cv. Fuhuasheng</strain>
        <tissue evidence="2">Leaves</tissue>
    </source>
</reference>
<gene>
    <name evidence="2" type="ORF">Ahy_A10g047721</name>
</gene>
<dbReference type="Proteomes" id="UP000289738">
    <property type="component" value="Chromosome A10"/>
</dbReference>
<proteinExistence type="predicted"/>
<keyword evidence="3" id="KW-1185">Reference proteome</keyword>
<name>A0A445B3C6_ARAHY</name>
<accession>A0A445B3C6</accession>
<evidence type="ECO:0000313" key="2">
    <source>
        <dbReference type="EMBL" id="RYR33158.1"/>
    </source>
</evidence>
<feature type="region of interest" description="Disordered" evidence="1">
    <location>
        <begin position="98"/>
        <end position="120"/>
    </location>
</feature>
<organism evidence="2 3">
    <name type="scientific">Arachis hypogaea</name>
    <name type="common">Peanut</name>
    <dbReference type="NCBI Taxonomy" id="3818"/>
    <lineage>
        <taxon>Eukaryota</taxon>
        <taxon>Viridiplantae</taxon>
        <taxon>Streptophyta</taxon>
        <taxon>Embryophyta</taxon>
        <taxon>Tracheophyta</taxon>
        <taxon>Spermatophyta</taxon>
        <taxon>Magnoliopsida</taxon>
        <taxon>eudicotyledons</taxon>
        <taxon>Gunneridae</taxon>
        <taxon>Pentapetalae</taxon>
        <taxon>rosids</taxon>
        <taxon>fabids</taxon>
        <taxon>Fabales</taxon>
        <taxon>Fabaceae</taxon>
        <taxon>Papilionoideae</taxon>
        <taxon>50 kb inversion clade</taxon>
        <taxon>dalbergioids sensu lato</taxon>
        <taxon>Dalbergieae</taxon>
        <taxon>Pterocarpus clade</taxon>
        <taxon>Arachis</taxon>
    </lineage>
</organism>
<comment type="caution">
    <text evidence="2">The sequence shown here is derived from an EMBL/GenBank/DDBJ whole genome shotgun (WGS) entry which is preliminary data.</text>
</comment>
<sequence length="165" mass="18962">MYLERVKQRQGEGLVVFIKRYIDQALLCMDTLLEPQLVYRCIRNVEDESQIYLFMSNINTFSELLKRASDITEAMKRNGRRSKKVSPLEVCAVDGRGRRRSYSRNSNRNSPSPPLPLSRAQPMVVSDGLTDCYVIRTMFHKQVKEGKILLTGEQNQKGVKSTPFS</sequence>
<evidence type="ECO:0000313" key="3">
    <source>
        <dbReference type="Proteomes" id="UP000289738"/>
    </source>
</evidence>
<evidence type="ECO:0000256" key="1">
    <source>
        <dbReference type="SAM" id="MobiDB-lite"/>
    </source>
</evidence>
<protein>
    <submittedName>
        <fullName evidence="2">Uncharacterized protein</fullName>
    </submittedName>
</protein>
<dbReference type="AlphaFoldDB" id="A0A445B3C6"/>
<dbReference type="EMBL" id="SDMP01000010">
    <property type="protein sequence ID" value="RYR33158.1"/>
    <property type="molecule type" value="Genomic_DNA"/>
</dbReference>